<name>A0ABY5L671_9SPHN</name>
<accession>A0ABY5L671</accession>
<protein>
    <recommendedName>
        <fullName evidence="3">IrrE N-terminal-like domain-containing protein</fullName>
    </recommendedName>
</protein>
<gene>
    <name evidence="1" type="ORF">NMP03_14950</name>
</gene>
<reference evidence="1" key="1">
    <citation type="submission" date="2022-07" db="EMBL/GenBank/DDBJ databases">
        <title>Sphingomonas sp. nov., a novel bacterium isolated from the north slope of the Mount Everest.</title>
        <authorList>
            <person name="Cui X."/>
            <person name="Liu Y."/>
        </authorList>
    </citation>
    <scope>NUCLEOTIDE SEQUENCE</scope>
    <source>
        <strain evidence="1">S5-59</strain>
    </source>
</reference>
<evidence type="ECO:0000313" key="2">
    <source>
        <dbReference type="Proteomes" id="UP001058533"/>
    </source>
</evidence>
<proteinExistence type="predicted"/>
<dbReference type="EMBL" id="CP101740">
    <property type="protein sequence ID" value="UUL82445.1"/>
    <property type="molecule type" value="Genomic_DNA"/>
</dbReference>
<evidence type="ECO:0000313" key="1">
    <source>
        <dbReference type="EMBL" id="UUL82445.1"/>
    </source>
</evidence>
<organism evidence="1 2">
    <name type="scientific">Sphingomonas qomolangmaensis</name>
    <dbReference type="NCBI Taxonomy" id="2918765"/>
    <lineage>
        <taxon>Bacteria</taxon>
        <taxon>Pseudomonadati</taxon>
        <taxon>Pseudomonadota</taxon>
        <taxon>Alphaproteobacteria</taxon>
        <taxon>Sphingomonadales</taxon>
        <taxon>Sphingomonadaceae</taxon>
        <taxon>Sphingomonas</taxon>
    </lineage>
</organism>
<sequence>MTEADEHLVARIAAFLDTIGIALVAGEIERDTFLPAMTIRSGAVVYDPQRLTNPGDLLHEAGHVALTEPHLRATLCEVSTSPAEEMGAIAWSYAAAVRIGIDPALVFHADGYRGGGNWIADAFAAGTPIGLPMLQWLGMAAGADAAEAQARYPQMLRWLR</sequence>
<dbReference type="RefSeq" id="WP_256506278.1">
    <property type="nucleotide sequence ID" value="NZ_CP101740.1"/>
</dbReference>
<dbReference type="Proteomes" id="UP001058533">
    <property type="component" value="Chromosome"/>
</dbReference>
<keyword evidence="2" id="KW-1185">Reference proteome</keyword>
<evidence type="ECO:0008006" key="3">
    <source>
        <dbReference type="Google" id="ProtNLM"/>
    </source>
</evidence>